<evidence type="ECO:0000256" key="1">
    <source>
        <dbReference type="SAM" id="Phobius"/>
    </source>
</evidence>
<keyword evidence="1" id="KW-0812">Transmembrane</keyword>
<evidence type="ECO:0000313" key="3">
    <source>
        <dbReference type="Proteomes" id="UP001596157"/>
    </source>
</evidence>
<dbReference type="EMBL" id="JBHSKF010000019">
    <property type="protein sequence ID" value="MFC5290918.1"/>
    <property type="molecule type" value="Genomic_DNA"/>
</dbReference>
<organism evidence="2 3">
    <name type="scientific">Actinokineospora guangxiensis</name>
    <dbReference type="NCBI Taxonomy" id="1490288"/>
    <lineage>
        <taxon>Bacteria</taxon>
        <taxon>Bacillati</taxon>
        <taxon>Actinomycetota</taxon>
        <taxon>Actinomycetes</taxon>
        <taxon>Pseudonocardiales</taxon>
        <taxon>Pseudonocardiaceae</taxon>
        <taxon>Actinokineospora</taxon>
    </lineage>
</organism>
<evidence type="ECO:0000313" key="2">
    <source>
        <dbReference type="EMBL" id="MFC5290918.1"/>
    </source>
</evidence>
<proteinExistence type="predicted"/>
<keyword evidence="1" id="KW-0472">Membrane</keyword>
<feature type="transmembrane region" description="Helical" evidence="1">
    <location>
        <begin position="28"/>
        <end position="49"/>
    </location>
</feature>
<protein>
    <submittedName>
        <fullName evidence="2">Uncharacterized protein</fullName>
    </submittedName>
</protein>
<keyword evidence="3" id="KW-1185">Reference proteome</keyword>
<dbReference type="RefSeq" id="WP_378250817.1">
    <property type="nucleotide sequence ID" value="NZ_JBHSKF010000019.1"/>
</dbReference>
<keyword evidence="1" id="KW-1133">Transmembrane helix</keyword>
<sequence length="96" mass="10847">MSYLSGFVVFILVLSSFGHVVGVLWMALWPFIVGGVLMVVAVVGAPPLYRAYKKSAYYQAKQARIMNEQAALEVEDAYERTVEQMDAVVQRYRQQP</sequence>
<dbReference type="Proteomes" id="UP001596157">
    <property type="component" value="Unassembled WGS sequence"/>
</dbReference>
<gene>
    <name evidence="2" type="ORF">ACFPM7_28040</name>
</gene>
<reference evidence="3" key="1">
    <citation type="journal article" date="2019" name="Int. J. Syst. Evol. Microbiol.">
        <title>The Global Catalogue of Microorganisms (GCM) 10K type strain sequencing project: providing services to taxonomists for standard genome sequencing and annotation.</title>
        <authorList>
            <consortium name="The Broad Institute Genomics Platform"/>
            <consortium name="The Broad Institute Genome Sequencing Center for Infectious Disease"/>
            <person name="Wu L."/>
            <person name="Ma J."/>
        </authorList>
    </citation>
    <scope>NUCLEOTIDE SEQUENCE [LARGE SCALE GENOMIC DNA]</scope>
    <source>
        <strain evidence="3">CCUG 59778</strain>
    </source>
</reference>
<accession>A0ABW0EU70</accession>
<name>A0ABW0EU70_9PSEU</name>
<comment type="caution">
    <text evidence="2">The sequence shown here is derived from an EMBL/GenBank/DDBJ whole genome shotgun (WGS) entry which is preliminary data.</text>
</comment>